<keyword evidence="2" id="KW-1133">Transmembrane helix</keyword>
<feature type="domain" description="FecR protein" evidence="3">
    <location>
        <begin position="115"/>
        <end position="210"/>
    </location>
</feature>
<dbReference type="Pfam" id="PF04773">
    <property type="entry name" value="FecR"/>
    <property type="match status" value="1"/>
</dbReference>
<feature type="transmembrane region" description="Helical" evidence="2">
    <location>
        <begin position="87"/>
        <end position="110"/>
    </location>
</feature>
<dbReference type="Gene3D" id="3.55.50.30">
    <property type="match status" value="1"/>
</dbReference>
<dbReference type="Proteomes" id="UP000673975">
    <property type="component" value="Unassembled WGS sequence"/>
</dbReference>
<accession>A0A8J7RMN7</accession>
<keyword evidence="2" id="KW-0812">Transmembrane</keyword>
<comment type="caution">
    <text evidence="5">The sequence shown here is derived from an EMBL/GenBank/DDBJ whole genome shotgun (WGS) entry which is preliminary data.</text>
</comment>
<evidence type="ECO:0000313" key="5">
    <source>
        <dbReference type="EMBL" id="MBP3192544.1"/>
    </source>
</evidence>
<proteinExistence type="predicted"/>
<dbReference type="Gene3D" id="2.60.120.1440">
    <property type="match status" value="1"/>
</dbReference>
<dbReference type="InterPro" id="IPR012373">
    <property type="entry name" value="Ferrdict_sens_TM"/>
</dbReference>
<dbReference type="InterPro" id="IPR006860">
    <property type="entry name" value="FecR"/>
</dbReference>
<sequence>MSRKKPDTSIFEKFRDADREHVARIWEVSGRNRPERVTRPGNASEYPDAEREWRRLQKRIRSDASLKKTGAVGRAGRPDKKRPTGTLVSLYSAVAAVAALLLAGFFYWYLFVPVTVEAPRGSFTSWQWEEGVQVELNSGSSISWYRRPWNGHRELNLHGEAYFEVQPDEKSFTVTTHNASIAVTGTRFNVRAWDSGPQMRTELTLIDGEVSLASLMQPAEAVQLEPGHSSVVDSEADAPHKPEPADTSRALAWRDKGFYFSGLSLSEVAGELERRYNTEIEIEDEALSERRLTLYLPSPDDLESIVTSICHVTDCRYSWSDDGIRLY</sequence>
<dbReference type="AlphaFoldDB" id="A0A8J7RMN7"/>
<dbReference type="PANTHER" id="PTHR30273">
    <property type="entry name" value="PERIPLASMIC SIGNAL SENSOR AND SIGMA FACTOR ACTIVATOR FECR-RELATED"/>
    <property type="match status" value="1"/>
</dbReference>
<organism evidence="5 6">
    <name type="scientific">Natronogracilivirga saccharolytica</name>
    <dbReference type="NCBI Taxonomy" id="2812953"/>
    <lineage>
        <taxon>Bacteria</taxon>
        <taxon>Pseudomonadati</taxon>
        <taxon>Balneolota</taxon>
        <taxon>Balneolia</taxon>
        <taxon>Balneolales</taxon>
        <taxon>Cyclonatronaceae</taxon>
        <taxon>Natronogracilivirga</taxon>
    </lineage>
</organism>
<evidence type="ECO:0000259" key="4">
    <source>
        <dbReference type="Pfam" id="PF16344"/>
    </source>
</evidence>
<dbReference type="PANTHER" id="PTHR30273:SF2">
    <property type="entry name" value="PROTEIN FECR"/>
    <property type="match status" value="1"/>
</dbReference>
<dbReference type="PIRSF" id="PIRSF018266">
    <property type="entry name" value="FecR"/>
    <property type="match status" value="1"/>
</dbReference>
<gene>
    <name evidence="5" type="ORF">NATSA_07705</name>
</gene>
<evidence type="ECO:0000256" key="1">
    <source>
        <dbReference type="SAM" id="MobiDB-lite"/>
    </source>
</evidence>
<dbReference type="Pfam" id="PF16344">
    <property type="entry name" value="FecR_C"/>
    <property type="match status" value="1"/>
</dbReference>
<keyword evidence="6" id="KW-1185">Reference proteome</keyword>
<name>A0A8J7RMN7_9BACT</name>
<dbReference type="RefSeq" id="WP_210511445.1">
    <property type="nucleotide sequence ID" value="NZ_JAFIDN010000005.1"/>
</dbReference>
<dbReference type="GO" id="GO:0016989">
    <property type="term" value="F:sigma factor antagonist activity"/>
    <property type="evidence" value="ECO:0007669"/>
    <property type="project" value="TreeGrafter"/>
</dbReference>
<evidence type="ECO:0000313" key="6">
    <source>
        <dbReference type="Proteomes" id="UP000673975"/>
    </source>
</evidence>
<keyword evidence="2" id="KW-0472">Membrane</keyword>
<feature type="compositionally biased region" description="Basic and acidic residues" evidence="1">
    <location>
        <begin position="237"/>
        <end position="246"/>
    </location>
</feature>
<evidence type="ECO:0000259" key="3">
    <source>
        <dbReference type="Pfam" id="PF04773"/>
    </source>
</evidence>
<evidence type="ECO:0000256" key="2">
    <source>
        <dbReference type="SAM" id="Phobius"/>
    </source>
</evidence>
<feature type="region of interest" description="Disordered" evidence="1">
    <location>
        <begin position="225"/>
        <end position="246"/>
    </location>
</feature>
<protein>
    <submittedName>
        <fullName evidence="5">FecR domain-containing protein</fullName>
    </submittedName>
</protein>
<dbReference type="EMBL" id="JAFIDN010000005">
    <property type="protein sequence ID" value="MBP3192544.1"/>
    <property type="molecule type" value="Genomic_DNA"/>
</dbReference>
<reference evidence="5" key="1">
    <citation type="submission" date="2021-02" db="EMBL/GenBank/DDBJ databases">
        <title>Natronogracilivirga saccharolytica gen. nov. sp. nov. a new anaerobic, haloalkiliphilic carbohydrate-fermenting bacterium from soda lake and proposing of Cyclonatronumiaceae fam. nov. in the phylum Balneolaeota.</title>
        <authorList>
            <person name="Zhilina T.N."/>
            <person name="Sorokin D.Y."/>
            <person name="Zavarzina D.G."/>
            <person name="Toshchakov S.V."/>
            <person name="Kublanov I.V."/>
        </authorList>
    </citation>
    <scope>NUCLEOTIDE SEQUENCE</scope>
    <source>
        <strain evidence="5">Z-1702</strain>
    </source>
</reference>
<dbReference type="InterPro" id="IPR032508">
    <property type="entry name" value="FecR_C"/>
</dbReference>
<feature type="domain" description="Protein FecR C-terminal" evidence="4">
    <location>
        <begin position="258"/>
        <end position="324"/>
    </location>
</feature>